<organism evidence="6 7">
    <name type="scientific">Nocardia jinanensis</name>
    <dbReference type="NCBI Taxonomy" id="382504"/>
    <lineage>
        <taxon>Bacteria</taxon>
        <taxon>Bacillati</taxon>
        <taxon>Actinomycetota</taxon>
        <taxon>Actinomycetes</taxon>
        <taxon>Mycobacteriales</taxon>
        <taxon>Nocardiaceae</taxon>
        <taxon>Nocardia</taxon>
    </lineage>
</organism>
<dbReference type="GO" id="GO:0006310">
    <property type="term" value="P:DNA recombination"/>
    <property type="evidence" value="ECO:0007669"/>
    <property type="project" value="UniProtKB-KW"/>
</dbReference>
<comment type="similarity">
    <text evidence="2">Belongs to the RmuC family.</text>
</comment>
<dbReference type="Pfam" id="PF02646">
    <property type="entry name" value="RmuC"/>
    <property type="match status" value="1"/>
</dbReference>
<sequence length="529" mass="58568">MIGMGVFVVMVFVVAGLTGGIGFMVGRGRAAVAEEQARNWRQAAERMQSECDAAVEQARQERDSGVAEARRGCDAEVARARSERDVALAQIQSERADAEEQRATLHERLHEAGTRSAAAETELAALQQRHTEELAELQERHVGELTRAHSMHTEMEAANVRLTTAALNSAGEKLVKQFTDMAEQRAQATSREFDKRESSFDELVKPAVELIKSTSGQMTEQMTELIKQSSVAQAEFRAQVKQVSTERDLVVKSTSEVLREVAQLRNVFRKPEARGQWGEQTLQAVVEASGMVNLINFDDQPTFDTEDRQQRPDLVVKINADMAVVVDAKAPFSALIEASEAGDEAEMQERLAVHARHVRTHIDQLSARQYWLLPSRSPEFVVMFVPSDTFLYAAWEHDRGLWDYAARKNVILATPTSLLVILQSAAAVLRYDKRVTNVQATVDICTELVKRLAKLADHVGNLGGYLGKSMQSFNLVVGCMNTRVLPEARRVNELQGGETSIRELNAVELDLRQVAGSFAELDGDNPTAA</sequence>
<evidence type="ECO:0000313" key="7">
    <source>
        <dbReference type="Proteomes" id="UP000638263"/>
    </source>
</evidence>
<evidence type="ECO:0000256" key="4">
    <source>
        <dbReference type="ARBA" id="ARBA00023172"/>
    </source>
</evidence>
<comment type="function">
    <text evidence="1">Involved in DNA recombination.</text>
</comment>
<dbReference type="EMBL" id="BMMH01000049">
    <property type="protein sequence ID" value="GGL47259.1"/>
    <property type="molecule type" value="Genomic_DNA"/>
</dbReference>
<reference evidence="6" key="1">
    <citation type="journal article" date="2014" name="Int. J. Syst. Evol. Microbiol.">
        <title>Complete genome sequence of Corynebacterium casei LMG S-19264T (=DSM 44701T), isolated from a smear-ripened cheese.</title>
        <authorList>
            <consortium name="US DOE Joint Genome Institute (JGI-PGF)"/>
            <person name="Walter F."/>
            <person name="Albersmeier A."/>
            <person name="Kalinowski J."/>
            <person name="Ruckert C."/>
        </authorList>
    </citation>
    <scope>NUCLEOTIDE SEQUENCE</scope>
    <source>
        <strain evidence="6">CGMCC 4.3508</strain>
    </source>
</reference>
<evidence type="ECO:0000256" key="5">
    <source>
        <dbReference type="SAM" id="Coils"/>
    </source>
</evidence>
<comment type="caution">
    <text evidence="6">The sequence shown here is derived from an EMBL/GenBank/DDBJ whole genome shotgun (WGS) entry which is preliminary data.</text>
</comment>
<name>A0A917S0T4_9NOCA</name>
<dbReference type="InterPro" id="IPR003798">
    <property type="entry name" value="DNA_recombination_RmuC"/>
</dbReference>
<keyword evidence="7" id="KW-1185">Reference proteome</keyword>
<evidence type="ECO:0000256" key="3">
    <source>
        <dbReference type="ARBA" id="ARBA00023054"/>
    </source>
</evidence>
<evidence type="ECO:0000256" key="1">
    <source>
        <dbReference type="ARBA" id="ARBA00003416"/>
    </source>
</evidence>
<protein>
    <recommendedName>
        <fullName evidence="8">DNA recombination protein RmuC</fullName>
    </recommendedName>
</protein>
<keyword evidence="4" id="KW-0233">DNA recombination</keyword>
<dbReference type="PANTHER" id="PTHR30563:SF0">
    <property type="entry name" value="DNA RECOMBINATION PROTEIN RMUC"/>
    <property type="match status" value="1"/>
</dbReference>
<gene>
    <name evidence="6" type="ORF">GCM10011588_72660</name>
</gene>
<feature type="coiled-coil region" evidence="5">
    <location>
        <begin position="30"/>
        <end position="64"/>
    </location>
</feature>
<dbReference type="Proteomes" id="UP000638263">
    <property type="component" value="Unassembled WGS sequence"/>
</dbReference>
<reference evidence="6" key="2">
    <citation type="submission" date="2020-09" db="EMBL/GenBank/DDBJ databases">
        <authorList>
            <person name="Sun Q."/>
            <person name="Zhou Y."/>
        </authorList>
    </citation>
    <scope>NUCLEOTIDE SEQUENCE</scope>
    <source>
        <strain evidence="6">CGMCC 4.3508</strain>
    </source>
</reference>
<keyword evidence="3 5" id="KW-0175">Coiled coil</keyword>
<feature type="coiled-coil region" evidence="5">
    <location>
        <begin position="88"/>
        <end position="140"/>
    </location>
</feature>
<accession>A0A917S0T4</accession>
<dbReference type="PANTHER" id="PTHR30563">
    <property type="entry name" value="DNA RECOMBINATION PROTEIN RMUC"/>
    <property type="match status" value="1"/>
</dbReference>
<evidence type="ECO:0008006" key="8">
    <source>
        <dbReference type="Google" id="ProtNLM"/>
    </source>
</evidence>
<dbReference type="AlphaFoldDB" id="A0A917S0T4"/>
<evidence type="ECO:0000256" key="2">
    <source>
        <dbReference type="ARBA" id="ARBA00009840"/>
    </source>
</evidence>
<evidence type="ECO:0000313" key="6">
    <source>
        <dbReference type="EMBL" id="GGL47259.1"/>
    </source>
</evidence>
<proteinExistence type="inferred from homology"/>